<dbReference type="InterPro" id="IPR027246">
    <property type="entry name" value="Porin_Euk/Tom40"/>
</dbReference>
<gene>
    <name evidence="10" type="primary">VDAC5_0</name>
    <name evidence="10" type="ORF">g.58528</name>
</gene>
<evidence type="ECO:0000256" key="2">
    <source>
        <dbReference type="ARBA" id="ARBA00009624"/>
    </source>
</evidence>
<dbReference type="PROSITE" id="PS00558">
    <property type="entry name" value="EUKARYOTIC_PORIN"/>
    <property type="match status" value="1"/>
</dbReference>
<comment type="subcellular location">
    <subcellularLocation>
        <location evidence="1">Membrane</location>
    </subcellularLocation>
</comment>
<keyword evidence="4" id="KW-1134">Transmembrane beta strand</keyword>
<proteinExistence type="inferred from homology"/>
<dbReference type="PANTHER" id="PTHR11743:SF23">
    <property type="entry name" value="MITOCHONDRIAL OUTER MEMBRANE PROTEIN PORIN 5-RELATED"/>
    <property type="match status" value="1"/>
</dbReference>
<dbReference type="CDD" id="cd07306">
    <property type="entry name" value="Porin3_VDAC"/>
    <property type="match status" value="1"/>
</dbReference>
<keyword evidence="6" id="KW-0406">Ion transport</keyword>
<evidence type="ECO:0000256" key="5">
    <source>
        <dbReference type="ARBA" id="ARBA00022692"/>
    </source>
</evidence>
<comment type="similarity">
    <text evidence="2">Belongs to the eukaryotic mitochondrial porin (TC 1.B.8.1) family.</text>
</comment>
<evidence type="ECO:0000256" key="7">
    <source>
        <dbReference type="ARBA" id="ARBA00023114"/>
    </source>
</evidence>
<dbReference type="EMBL" id="GDJX01018035">
    <property type="protein sequence ID" value="JAT49901.1"/>
    <property type="molecule type" value="Transcribed_RNA"/>
</dbReference>
<feature type="region of interest" description="Disordered" evidence="9">
    <location>
        <begin position="1"/>
        <end position="66"/>
    </location>
</feature>
<dbReference type="GO" id="GO:0015288">
    <property type="term" value="F:porin activity"/>
    <property type="evidence" value="ECO:0007669"/>
    <property type="project" value="UniProtKB-KW"/>
</dbReference>
<evidence type="ECO:0000313" key="10">
    <source>
        <dbReference type="EMBL" id="JAT49901.1"/>
    </source>
</evidence>
<evidence type="ECO:0000256" key="6">
    <source>
        <dbReference type="ARBA" id="ARBA00023065"/>
    </source>
</evidence>
<dbReference type="InterPro" id="IPR023614">
    <property type="entry name" value="Porin_dom_sf"/>
</dbReference>
<dbReference type="PANTHER" id="PTHR11743">
    <property type="entry name" value="VOLTAGE-DEPENDENT ANION-SELECTIVE CHANNEL"/>
    <property type="match status" value="1"/>
</dbReference>
<keyword evidence="8" id="KW-0472">Membrane</keyword>
<feature type="non-terminal residue" evidence="10">
    <location>
        <position position="351"/>
    </location>
</feature>
<keyword evidence="5" id="KW-0812">Transmembrane</keyword>
<name>A0A1D1Y5I2_9ARAE</name>
<protein>
    <submittedName>
        <fullName evidence="10">Mitochondrial outer membrane protein porin 5</fullName>
    </submittedName>
</protein>
<feature type="non-terminal residue" evidence="10">
    <location>
        <position position="1"/>
    </location>
</feature>
<dbReference type="InterPro" id="IPR001925">
    <property type="entry name" value="Porin_Euk"/>
</dbReference>
<dbReference type="Gene3D" id="2.40.160.10">
    <property type="entry name" value="Porin"/>
    <property type="match status" value="1"/>
</dbReference>
<organism evidence="10">
    <name type="scientific">Anthurium amnicola</name>
    <dbReference type="NCBI Taxonomy" id="1678845"/>
    <lineage>
        <taxon>Eukaryota</taxon>
        <taxon>Viridiplantae</taxon>
        <taxon>Streptophyta</taxon>
        <taxon>Embryophyta</taxon>
        <taxon>Tracheophyta</taxon>
        <taxon>Spermatophyta</taxon>
        <taxon>Magnoliopsida</taxon>
        <taxon>Liliopsida</taxon>
        <taxon>Araceae</taxon>
        <taxon>Pothoideae</taxon>
        <taxon>Potheae</taxon>
        <taxon>Anthurium</taxon>
    </lineage>
</organism>
<reference evidence="10" key="1">
    <citation type="submission" date="2015-07" db="EMBL/GenBank/DDBJ databases">
        <title>Transcriptome Assembly of Anthurium amnicola.</title>
        <authorList>
            <person name="Suzuki J."/>
        </authorList>
    </citation>
    <scope>NUCLEOTIDE SEQUENCE</scope>
</reference>
<keyword evidence="3" id="KW-0813">Transport</keyword>
<dbReference type="Pfam" id="PF01459">
    <property type="entry name" value="Porin_3"/>
    <property type="match status" value="1"/>
</dbReference>
<evidence type="ECO:0000256" key="8">
    <source>
        <dbReference type="ARBA" id="ARBA00023136"/>
    </source>
</evidence>
<evidence type="ECO:0000256" key="9">
    <source>
        <dbReference type="SAM" id="MobiDB-lite"/>
    </source>
</evidence>
<dbReference type="AlphaFoldDB" id="A0A1D1Y5I2"/>
<dbReference type="FunFam" id="2.40.160.10:FF:000003">
    <property type="entry name" value="Outer mitochondrial membrane protein porin"/>
    <property type="match status" value="1"/>
</dbReference>
<evidence type="ECO:0000256" key="4">
    <source>
        <dbReference type="ARBA" id="ARBA00022452"/>
    </source>
</evidence>
<evidence type="ECO:0000256" key="1">
    <source>
        <dbReference type="ARBA" id="ARBA00004370"/>
    </source>
</evidence>
<dbReference type="GO" id="GO:0008308">
    <property type="term" value="F:voltage-gated monoatomic anion channel activity"/>
    <property type="evidence" value="ECO:0007669"/>
    <property type="project" value="InterPro"/>
</dbReference>
<dbReference type="GO" id="GO:0005741">
    <property type="term" value="C:mitochondrial outer membrane"/>
    <property type="evidence" value="ECO:0007669"/>
    <property type="project" value="InterPro"/>
</dbReference>
<keyword evidence="7" id="KW-0626">Porin</keyword>
<dbReference type="GO" id="GO:0046930">
    <property type="term" value="C:pore complex"/>
    <property type="evidence" value="ECO:0007669"/>
    <property type="project" value="UniProtKB-KW"/>
</dbReference>
<evidence type="ECO:0000256" key="3">
    <source>
        <dbReference type="ARBA" id="ARBA00022448"/>
    </source>
</evidence>
<feature type="compositionally biased region" description="Pro residues" evidence="9">
    <location>
        <begin position="50"/>
        <end position="66"/>
    </location>
</feature>
<sequence length="351" mass="38112">QLLAQSSNGPPECRGCPLNKSERRWESWQPPPFPKPSTQYPQHLPRAGPAGPPPLPLVPFPPHPSPGLPPQAAAMKGPGLFSDIGKKGRDLLFKDYSYDQKLTFSTRTAAGLGLTTNTVKKGGLYVGDITTQYKYKNTILDVKVDTESNASSTVTLEELLPSTKAIATFKLPNYNSGKLEVQYFHDHASVAGAVALKQYPTIDLSGTLGARGVVFGVEAGFYTSSGSCTKYNAGLSLKNPENYMISVLLADKGDTMRAYCVHHLDAKQKSAAVGEITRKLSTIENTLTAGGLYELDPFTTVKTRFNNVGKFGVRLQHQLKPNSTLMISGEFDAKALDKHPRFQRPLSLSLS</sequence>
<accession>A0A1D1Y5I2</accession>